<reference evidence="2" key="1">
    <citation type="journal article" date="2015" name="Nature">
        <title>Complex archaea that bridge the gap between prokaryotes and eukaryotes.</title>
        <authorList>
            <person name="Spang A."/>
            <person name="Saw J.H."/>
            <person name="Jorgensen S.L."/>
            <person name="Zaremba-Niedzwiedzka K."/>
            <person name="Martijn J."/>
            <person name="Lind A.E."/>
            <person name="van Eijk R."/>
            <person name="Schleper C."/>
            <person name="Guy L."/>
            <person name="Ettema T.J."/>
        </authorList>
    </citation>
    <scope>NUCLEOTIDE SEQUENCE</scope>
</reference>
<dbReference type="AlphaFoldDB" id="A0A0F9CAI8"/>
<protein>
    <submittedName>
        <fullName evidence="2">Uncharacterized protein</fullName>
    </submittedName>
</protein>
<name>A0A0F9CAI8_9ZZZZ</name>
<organism evidence="2">
    <name type="scientific">marine sediment metagenome</name>
    <dbReference type="NCBI Taxonomy" id="412755"/>
    <lineage>
        <taxon>unclassified sequences</taxon>
        <taxon>metagenomes</taxon>
        <taxon>ecological metagenomes</taxon>
    </lineage>
</organism>
<feature type="non-terminal residue" evidence="2">
    <location>
        <position position="175"/>
    </location>
</feature>
<feature type="region of interest" description="Disordered" evidence="1">
    <location>
        <begin position="129"/>
        <end position="175"/>
    </location>
</feature>
<sequence length="175" mass="17783">MTTEATIRATARTLDLNGAVDALSMIATEAAINAALKRADMAGTGDMKTSCLLLVKTSGIRSQGEFAALVIKTSSAPSPLIVPAKTSSPGALNTGTLSPVIGAWFISLSPVTTRPSSGILSPERTMICAPTGTSPAGTSRSEPSSSLMRAVGGASSMRAATARRARPRLHASSAR</sequence>
<gene>
    <name evidence="2" type="ORF">LCGC14_2348830</name>
</gene>
<proteinExistence type="predicted"/>
<feature type="compositionally biased region" description="Polar residues" evidence="1">
    <location>
        <begin position="131"/>
        <end position="147"/>
    </location>
</feature>
<accession>A0A0F9CAI8</accession>
<comment type="caution">
    <text evidence="2">The sequence shown here is derived from an EMBL/GenBank/DDBJ whole genome shotgun (WGS) entry which is preliminary data.</text>
</comment>
<dbReference type="EMBL" id="LAZR01034152">
    <property type="protein sequence ID" value="KKL46109.1"/>
    <property type="molecule type" value="Genomic_DNA"/>
</dbReference>
<evidence type="ECO:0000313" key="2">
    <source>
        <dbReference type="EMBL" id="KKL46109.1"/>
    </source>
</evidence>
<evidence type="ECO:0000256" key="1">
    <source>
        <dbReference type="SAM" id="MobiDB-lite"/>
    </source>
</evidence>